<dbReference type="NCBIfam" id="TIGR00229">
    <property type="entry name" value="sensory_box"/>
    <property type="match status" value="1"/>
</dbReference>
<feature type="domain" description="Histidine kinase" evidence="7">
    <location>
        <begin position="328"/>
        <end position="542"/>
    </location>
</feature>
<dbReference type="EC" id="2.7.13.3" evidence="2"/>
<dbReference type="CDD" id="cd00082">
    <property type="entry name" value="HisKA"/>
    <property type="match status" value="1"/>
</dbReference>
<evidence type="ECO:0000313" key="10">
    <source>
        <dbReference type="EMBL" id="MBT1706158.1"/>
    </source>
</evidence>
<evidence type="ECO:0000256" key="3">
    <source>
        <dbReference type="ARBA" id="ARBA00022553"/>
    </source>
</evidence>
<dbReference type="PROSITE" id="PS50112">
    <property type="entry name" value="PAS"/>
    <property type="match status" value="1"/>
</dbReference>
<evidence type="ECO:0000256" key="2">
    <source>
        <dbReference type="ARBA" id="ARBA00012438"/>
    </source>
</evidence>
<dbReference type="InterPro" id="IPR003661">
    <property type="entry name" value="HisK_dim/P_dom"/>
</dbReference>
<dbReference type="EMBL" id="JAHESD010000087">
    <property type="protein sequence ID" value="MBT1706158.1"/>
    <property type="molecule type" value="Genomic_DNA"/>
</dbReference>
<keyword evidence="3" id="KW-0597">Phosphoprotein</keyword>
<dbReference type="Pfam" id="PF02518">
    <property type="entry name" value="HATPase_c"/>
    <property type="match status" value="1"/>
</dbReference>
<dbReference type="InterPro" id="IPR036097">
    <property type="entry name" value="HisK_dim/P_sf"/>
</dbReference>
<dbReference type="PROSITE" id="PS50113">
    <property type="entry name" value="PAC"/>
    <property type="match status" value="1"/>
</dbReference>
<dbReference type="Gene3D" id="1.10.287.130">
    <property type="match status" value="1"/>
</dbReference>
<dbReference type="PANTHER" id="PTHR43304:SF1">
    <property type="entry name" value="PAC DOMAIN-CONTAINING PROTEIN"/>
    <property type="match status" value="1"/>
</dbReference>
<dbReference type="InterPro" id="IPR000700">
    <property type="entry name" value="PAS-assoc_C"/>
</dbReference>
<sequence length="550" mass="62794">MKEIVKVKLENEMDLILAHKRAMKLCELTGFSLINQTSIATAVSEIARCAIEHGQNAILLLGIESGVTKKFLKASIRDTIDFTQRAGEACSYAKRLVDDIEIVRSGKDIQINLKQQLNFGGTITDSKIESFIGYFKNEPPLSAYDELRRKNLLLQDLAEKIRDSENDYRILTDSLPLMMFSVNNRGVITYTNKWLQDFLGTVPKELNSNAWQNFLHPSDYSAFGKEITASVQRQSPFNGQYRFKEKATGNFIWHMFSAIPLKNEKEIVTRWIGFIVDISAQKQVDQTLKDNKELKEIQDQLFNNQEELQRKVVELNRSNYELEQFAHLASHDLQEPLRKLFFYSDVLKRKFSDKIDEAGVGILNNMTAAAGRMKELINDLLSYSQLQKQQIVFEDVDLNDTISDIIKDLDLTIKEKNAVVKFAEMPNVRGNPLRLRQLFINLISNSLKYSKKDVAPQIEITSETDGGNYYIRVKDNGIGFEEQYSERIFGLFERLHTRNEFPGTGIGLSICKRIAELHQGKISATSKVGEYSIFSIELPVVGKKETVEAD</sequence>
<evidence type="ECO:0000313" key="11">
    <source>
        <dbReference type="Proteomes" id="UP000772618"/>
    </source>
</evidence>
<dbReference type="SUPFAM" id="SSF47384">
    <property type="entry name" value="Homodimeric domain of signal transducing histidine kinase"/>
    <property type="match status" value="1"/>
</dbReference>
<dbReference type="SMART" id="SM00086">
    <property type="entry name" value="PAC"/>
    <property type="match status" value="1"/>
</dbReference>
<dbReference type="SUPFAM" id="SSF55874">
    <property type="entry name" value="ATPase domain of HSP90 chaperone/DNA topoisomerase II/histidine kinase"/>
    <property type="match status" value="1"/>
</dbReference>
<evidence type="ECO:0000256" key="6">
    <source>
        <dbReference type="SAM" id="Coils"/>
    </source>
</evidence>
<dbReference type="SMART" id="SM00388">
    <property type="entry name" value="HisKA"/>
    <property type="match status" value="1"/>
</dbReference>
<dbReference type="InterPro" id="IPR035965">
    <property type="entry name" value="PAS-like_dom_sf"/>
</dbReference>
<dbReference type="InterPro" id="IPR052162">
    <property type="entry name" value="Sensor_kinase/Photoreceptor"/>
</dbReference>
<proteinExistence type="predicted"/>
<protein>
    <recommendedName>
        <fullName evidence="2">histidine kinase</fullName>
        <ecNumber evidence="2">2.7.13.3</ecNumber>
    </recommendedName>
</protein>
<name>A0ABS5VXM2_9BACT</name>
<dbReference type="RefSeq" id="WP_254157202.1">
    <property type="nucleotide sequence ID" value="NZ_JAHESD010000087.1"/>
</dbReference>
<accession>A0ABS5VXM2</accession>
<dbReference type="PROSITE" id="PS50109">
    <property type="entry name" value="HIS_KIN"/>
    <property type="match status" value="1"/>
</dbReference>
<dbReference type="PRINTS" id="PR00344">
    <property type="entry name" value="BCTRLSENSOR"/>
</dbReference>
<dbReference type="InterPro" id="IPR003594">
    <property type="entry name" value="HATPase_dom"/>
</dbReference>
<evidence type="ECO:0000256" key="4">
    <source>
        <dbReference type="ARBA" id="ARBA00022679"/>
    </source>
</evidence>
<dbReference type="SUPFAM" id="SSF55785">
    <property type="entry name" value="PYP-like sensor domain (PAS domain)"/>
    <property type="match status" value="1"/>
</dbReference>
<keyword evidence="6" id="KW-0175">Coiled coil</keyword>
<evidence type="ECO:0000256" key="1">
    <source>
        <dbReference type="ARBA" id="ARBA00000085"/>
    </source>
</evidence>
<gene>
    <name evidence="10" type="ORF">KK060_22900</name>
</gene>
<dbReference type="InterPro" id="IPR013655">
    <property type="entry name" value="PAS_fold_3"/>
</dbReference>
<dbReference type="InterPro" id="IPR004358">
    <property type="entry name" value="Sig_transdc_His_kin-like_C"/>
</dbReference>
<keyword evidence="5" id="KW-0418">Kinase</keyword>
<reference evidence="10 11" key="1">
    <citation type="submission" date="2021-05" db="EMBL/GenBank/DDBJ databases">
        <title>A Polyphasic approach of four new species of the genus Ohtaekwangia: Ohtaekwangia histidinii sp. nov., Ohtaekwangia cretensis sp. nov., Ohtaekwangia indiensis sp. nov., Ohtaekwangia reichenbachii sp. nov. from diverse environment.</title>
        <authorList>
            <person name="Octaviana S."/>
        </authorList>
    </citation>
    <scope>NUCLEOTIDE SEQUENCE [LARGE SCALE GENOMIC DNA]</scope>
    <source>
        <strain evidence="10 11">PWU20</strain>
    </source>
</reference>
<dbReference type="Gene3D" id="3.30.450.20">
    <property type="entry name" value="PAS domain"/>
    <property type="match status" value="1"/>
</dbReference>
<dbReference type="CDD" id="cd00130">
    <property type="entry name" value="PAS"/>
    <property type="match status" value="1"/>
</dbReference>
<dbReference type="SMART" id="SM00387">
    <property type="entry name" value="HATPase_c"/>
    <property type="match status" value="1"/>
</dbReference>
<dbReference type="PANTHER" id="PTHR43304">
    <property type="entry name" value="PHYTOCHROME-LIKE PROTEIN CPH1"/>
    <property type="match status" value="1"/>
</dbReference>
<dbReference type="SMART" id="SM00091">
    <property type="entry name" value="PAS"/>
    <property type="match status" value="1"/>
</dbReference>
<dbReference type="InterPro" id="IPR001610">
    <property type="entry name" value="PAC"/>
</dbReference>
<dbReference type="InterPro" id="IPR000014">
    <property type="entry name" value="PAS"/>
</dbReference>
<comment type="catalytic activity">
    <reaction evidence="1">
        <text>ATP + protein L-histidine = ADP + protein N-phospho-L-histidine.</text>
        <dbReference type="EC" id="2.7.13.3"/>
    </reaction>
</comment>
<evidence type="ECO:0000259" key="7">
    <source>
        <dbReference type="PROSITE" id="PS50109"/>
    </source>
</evidence>
<dbReference type="Proteomes" id="UP000772618">
    <property type="component" value="Unassembled WGS sequence"/>
</dbReference>
<feature type="domain" description="PAC" evidence="9">
    <location>
        <begin position="237"/>
        <end position="290"/>
    </location>
</feature>
<feature type="coiled-coil region" evidence="6">
    <location>
        <begin position="291"/>
        <end position="318"/>
    </location>
</feature>
<dbReference type="Pfam" id="PF08447">
    <property type="entry name" value="PAS_3"/>
    <property type="match status" value="1"/>
</dbReference>
<evidence type="ECO:0000259" key="9">
    <source>
        <dbReference type="PROSITE" id="PS50113"/>
    </source>
</evidence>
<organism evidence="10 11">
    <name type="scientific">Chryseosolibacter indicus</name>
    <dbReference type="NCBI Taxonomy" id="2782351"/>
    <lineage>
        <taxon>Bacteria</taxon>
        <taxon>Pseudomonadati</taxon>
        <taxon>Bacteroidota</taxon>
        <taxon>Cytophagia</taxon>
        <taxon>Cytophagales</taxon>
        <taxon>Chryseotaleaceae</taxon>
        <taxon>Chryseosolibacter</taxon>
    </lineage>
</organism>
<dbReference type="Pfam" id="PF00512">
    <property type="entry name" value="HisKA"/>
    <property type="match status" value="1"/>
</dbReference>
<feature type="coiled-coil region" evidence="6">
    <location>
        <begin position="147"/>
        <end position="174"/>
    </location>
</feature>
<dbReference type="InterPro" id="IPR005467">
    <property type="entry name" value="His_kinase_dom"/>
</dbReference>
<keyword evidence="11" id="KW-1185">Reference proteome</keyword>
<dbReference type="Gene3D" id="3.30.565.10">
    <property type="entry name" value="Histidine kinase-like ATPase, C-terminal domain"/>
    <property type="match status" value="1"/>
</dbReference>
<comment type="caution">
    <text evidence="10">The sequence shown here is derived from an EMBL/GenBank/DDBJ whole genome shotgun (WGS) entry which is preliminary data.</text>
</comment>
<keyword evidence="4" id="KW-0808">Transferase</keyword>
<feature type="domain" description="PAS" evidence="8">
    <location>
        <begin position="164"/>
        <end position="234"/>
    </location>
</feature>
<dbReference type="InterPro" id="IPR036890">
    <property type="entry name" value="HATPase_C_sf"/>
</dbReference>
<evidence type="ECO:0000256" key="5">
    <source>
        <dbReference type="ARBA" id="ARBA00022777"/>
    </source>
</evidence>
<evidence type="ECO:0000259" key="8">
    <source>
        <dbReference type="PROSITE" id="PS50112"/>
    </source>
</evidence>